<reference evidence="3 4" key="1">
    <citation type="journal article" date="2016" name="Plant Pathol.">
        <title>Genetic characterization of strains named as Xanthomonas axonopodis pv. dieffenbachiae leads to a taxonomic revision of the X. axonopodis species complex.</title>
        <authorList>
            <person name="Constantin E.C."/>
            <person name="Cleenwerck I."/>
            <person name="Maes M."/>
            <person name="Baeyen S."/>
            <person name="Van Malderghem C."/>
            <person name="De Vos P."/>
            <person name="Cottyn B."/>
        </authorList>
    </citation>
    <scope>NUCLEOTIDE SEQUENCE [LARGE SCALE GENOMIC DNA]</scope>
    <source>
        <strain evidence="4">LMG9055</strain>
    </source>
</reference>
<evidence type="ECO:0000313" key="4">
    <source>
        <dbReference type="Proteomes" id="UP000050343"/>
    </source>
</evidence>
<dbReference type="InterPro" id="IPR008984">
    <property type="entry name" value="SMAD_FHA_dom_sf"/>
</dbReference>
<dbReference type="Pfam" id="PF20232">
    <property type="entry name" value="T6SS_FHA_C"/>
    <property type="match status" value="1"/>
</dbReference>
<dbReference type="AlphaFoldDB" id="A0A1V9GTQ6"/>
<comment type="caution">
    <text evidence="3">The sequence shown here is derived from an EMBL/GenBank/DDBJ whole genome shotgun (WGS) entry which is preliminary data.</text>
</comment>
<reference evidence="3 4" key="2">
    <citation type="journal article" date="2017" name="Plant Pathol.">
        <title>Pathogenicity and virulence gene content of Xanthomonas strains infecting Araceae, formerly known as Xanthomonas axonopodis pv. dieffenbachiae.</title>
        <authorList>
            <person name="Constantin E.C."/>
            <person name="Haegeman A."/>
            <person name="Van Vaerenbergh J."/>
            <person name="Baeyen S."/>
            <person name="Van Malderghem C."/>
            <person name="Maes M."/>
            <person name="Cottyn B."/>
        </authorList>
    </citation>
    <scope>NUCLEOTIDE SEQUENCE [LARGE SCALE GENOMIC DNA]</scope>
    <source>
        <strain evidence="4">LMG9055</strain>
    </source>
</reference>
<feature type="region of interest" description="Disordered" evidence="1">
    <location>
        <begin position="242"/>
        <end position="278"/>
    </location>
</feature>
<evidence type="ECO:0000256" key="1">
    <source>
        <dbReference type="SAM" id="MobiDB-lite"/>
    </source>
</evidence>
<name>A0A1V9GTQ6_9XANT</name>
<dbReference type="Pfam" id="PF00498">
    <property type="entry name" value="FHA"/>
    <property type="match status" value="1"/>
</dbReference>
<dbReference type="CDD" id="cd00060">
    <property type="entry name" value="FHA"/>
    <property type="match status" value="1"/>
</dbReference>
<sequence length="471" mass="49560">MSAASPRLTLTVRDAQVVPGVTPPQANFAAEGGRIGRDASCDWVLDGEGVSRLHASVRHLDGVYFIEDHSTNGVLHNGVPLRAGFPVPLHAGDALRIDAFEIDVAVESASVTAVPAATQSSNHAEPWTLSPTPPPQQSWQPPLERERDVFAEPGPASTQAADTDPLALFATSFTLAGSQGDAAAFGLGHAPATADAYRAPVAVPATAGVVLPEHWDLTRSEFALPPVADPMAAMQAPLPSAPMANAATAPTPTQTQTQTQTPAPSPVPTPVSAPHGAAASVTAAVPATAQPAVAPTPGTAELPALFAAMTAGLMDVLRARAELKNSLRLPVTLIQRTENNPLKFAATADEAVARLLAPSSPGYLTGTAAIDEAMEDIGRHQLALLAGMRAAFEHLFAQFDPARFEDAAAGHSALRAWGNRPWKRYTQHYRELLSDPDERFRRLFGEEFARAYEQQLARAKAQAQPAHGDRA</sequence>
<proteinExistence type="predicted"/>
<gene>
    <name evidence="3" type="ORF">IA54_012730</name>
</gene>
<dbReference type="Gene3D" id="2.60.200.20">
    <property type="match status" value="1"/>
</dbReference>
<protein>
    <submittedName>
        <fullName evidence="3">Peptide-binding protein</fullName>
    </submittedName>
</protein>
<evidence type="ECO:0000259" key="2">
    <source>
        <dbReference type="PROSITE" id="PS50006"/>
    </source>
</evidence>
<evidence type="ECO:0000313" key="3">
    <source>
        <dbReference type="EMBL" id="OQP73876.1"/>
    </source>
</evidence>
<feature type="compositionally biased region" description="Low complexity" evidence="1">
    <location>
        <begin position="246"/>
        <end position="262"/>
    </location>
</feature>
<dbReference type="SUPFAM" id="SSF49879">
    <property type="entry name" value="SMAD/FHA domain"/>
    <property type="match status" value="1"/>
</dbReference>
<organism evidence="3 4">
    <name type="scientific">Xanthomonas phaseoli pv. syngonii LMG 9055</name>
    <dbReference type="NCBI Taxonomy" id="1437878"/>
    <lineage>
        <taxon>Bacteria</taxon>
        <taxon>Pseudomonadati</taxon>
        <taxon>Pseudomonadota</taxon>
        <taxon>Gammaproteobacteria</taxon>
        <taxon>Lysobacterales</taxon>
        <taxon>Lysobacteraceae</taxon>
        <taxon>Xanthomonas</taxon>
    </lineage>
</organism>
<dbReference type="InterPro" id="IPR000253">
    <property type="entry name" value="FHA_dom"/>
</dbReference>
<feature type="region of interest" description="Disordered" evidence="1">
    <location>
        <begin position="116"/>
        <end position="143"/>
    </location>
</feature>
<dbReference type="InterPro" id="IPR046883">
    <property type="entry name" value="T6SS_FHA_C"/>
</dbReference>
<dbReference type="NCBIfam" id="TIGR03354">
    <property type="entry name" value="VI_FHA"/>
    <property type="match status" value="1"/>
</dbReference>
<dbReference type="InterPro" id="IPR017735">
    <property type="entry name" value="T6SS_FHA"/>
</dbReference>
<dbReference type="Proteomes" id="UP000050343">
    <property type="component" value="Unassembled WGS sequence"/>
</dbReference>
<accession>A0A1V9GTQ6</accession>
<dbReference type="EMBL" id="JPUO02000217">
    <property type="protein sequence ID" value="OQP73876.1"/>
    <property type="molecule type" value="Genomic_DNA"/>
</dbReference>
<dbReference type="PROSITE" id="PS50006">
    <property type="entry name" value="FHA_DOMAIN"/>
    <property type="match status" value="1"/>
</dbReference>
<feature type="domain" description="FHA" evidence="2">
    <location>
        <begin position="33"/>
        <end position="81"/>
    </location>
</feature>
<dbReference type="SMART" id="SM00240">
    <property type="entry name" value="FHA"/>
    <property type="match status" value="1"/>
</dbReference>